<feature type="domain" description="Biotin carboxylation" evidence="27">
    <location>
        <begin position="40"/>
        <end position="492"/>
    </location>
</feature>
<keyword evidence="13 19" id="KW-0067">ATP-binding</keyword>
<dbReference type="FunFam" id="2.40.50.100:FF:000003">
    <property type="entry name" value="Acetyl-CoA carboxylase biotin carboxyl carrier protein"/>
    <property type="match status" value="1"/>
</dbReference>
<feature type="binding site" evidence="21">
    <location>
        <position position="277"/>
    </location>
    <ligand>
        <name>ATP</name>
        <dbReference type="ChEBI" id="CHEBI:30616"/>
    </ligand>
</feature>
<feature type="binding site" description="via carbamate group" evidence="22">
    <location>
        <position position="755"/>
    </location>
    <ligand>
        <name>Mn(2+)</name>
        <dbReference type="ChEBI" id="CHEBI:29035"/>
    </ligand>
</feature>
<dbReference type="RefSeq" id="XP_064662308.1">
    <property type="nucleotide sequence ID" value="XM_064799553.1"/>
</dbReference>
<dbReference type="NCBIfam" id="TIGR01235">
    <property type="entry name" value="pyruv_carbox"/>
    <property type="match status" value="1"/>
</dbReference>
<evidence type="ECO:0000256" key="3">
    <source>
        <dbReference type="ARBA" id="ARBA00002380"/>
    </source>
</evidence>
<evidence type="ECO:0000256" key="4">
    <source>
        <dbReference type="ARBA" id="ARBA00004496"/>
    </source>
</evidence>
<dbReference type="Pfam" id="PF00289">
    <property type="entry name" value="Biotin_carb_N"/>
    <property type="match status" value="1"/>
</dbReference>
<feature type="modified residue" description="N6-carboxylysine" evidence="23">
    <location>
        <position position="755"/>
    </location>
</feature>
<accession>A0AAV9PJ40</accession>
<evidence type="ECO:0000259" key="25">
    <source>
        <dbReference type="PROSITE" id="PS50968"/>
    </source>
</evidence>
<evidence type="ECO:0000256" key="18">
    <source>
        <dbReference type="ARBA" id="ARBA00072910"/>
    </source>
</evidence>
<comment type="cofactor">
    <cofactor evidence="1">
        <name>Zn(2+)</name>
        <dbReference type="ChEBI" id="CHEBI:29105"/>
    </cofactor>
</comment>
<dbReference type="CDD" id="cd06850">
    <property type="entry name" value="biotinyl_domain"/>
    <property type="match status" value="1"/>
</dbReference>
<dbReference type="InterPro" id="IPR000891">
    <property type="entry name" value="PYR_CT"/>
</dbReference>
<dbReference type="InterPro" id="IPR011054">
    <property type="entry name" value="Rudment_hybrid_motif"/>
</dbReference>
<feature type="domain" description="Lipoyl-binding" evidence="25">
    <location>
        <begin position="1115"/>
        <end position="1190"/>
    </location>
</feature>
<evidence type="ECO:0000256" key="15">
    <source>
        <dbReference type="ARBA" id="ARBA00023268"/>
    </source>
</evidence>
<dbReference type="InterPro" id="IPR011053">
    <property type="entry name" value="Single_hybrid_motif"/>
</dbReference>
<feature type="domain" description="Pyruvate carboxyltransferase" evidence="28">
    <location>
        <begin position="578"/>
        <end position="846"/>
    </location>
</feature>
<dbReference type="Gene3D" id="3.20.20.70">
    <property type="entry name" value="Aldolase class I"/>
    <property type="match status" value="1"/>
</dbReference>
<dbReference type="FunFam" id="3.30.1490.20:FF:000018">
    <property type="entry name" value="Biotin carboxylase"/>
    <property type="match status" value="1"/>
</dbReference>
<keyword evidence="16 29" id="KW-0670">Pyruvate</keyword>
<dbReference type="SUPFAM" id="SSF51246">
    <property type="entry name" value="Rudiment single hybrid motif"/>
    <property type="match status" value="1"/>
</dbReference>
<dbReference type="Pfam" id="PF00364">
    <property type="entry name" value="Biotin_lipoyl"/>
    <property type="match status" value="1"/>
</dbReference>
<dbReference type="InterPro" id="IPR016185">
    <property type="entry name" value="PreATP-grasp_dom_sf"/>
</dbReference>
<dbReference type="NCBIfam" id="NF009554">
    <property type="entry name" value="PRK12999.1"/>
    <property type="match status" value="1"/>
</dbReference>
<dbReference type="NCBIfam" id="NF006761">
    <property type="entry name" value="PRK09282.1"/>
    <property type="match status" value="1"/>
</dbReference>
<keyword evidence="14 19" id="KW-0092">Biotin</keyword>
<comment type="function">
    <text evidence="19">Catalyzes a 2-step reaction, involving the ATP-dependent carboxylation of the covalently attached biotin in the first step and the transfer of the carboxyl group to pyruvate in the second.</text>
</comment>
<evidence type="ECO:0000259" key="26">
    <source>
        <dbReference type="PROSITE" id="PS50975"/>
    </source>
</evidence>
<evidence type="ECO:0000313" key="29">
    <source>
        <dbReference type="EMBL" id="KAK5173613.1"/>
    </source>
</evidence>
<evidence type="ECO:0000256" key="9">
    <source>
        <dbReference type="ARBA" id="ARBA00022598"/>
    </source>
</evidence>
<evidence type="ECO:0000256" key="16">
    <source>
        <dbReference type="ARBA" id="ARBA00023317"/>
    </source>
</evidence>
<feature type="binding site" evidence="21">
    <location>
        <position position="920"/>
    </location>
    <ligand>
        <name>substrate</name>
    </ligand>
</feature>
<evidence type="ECO:0000256" key="12">
    <source>
        <dbReference type="ARBA" id="ARBA00022833"/>
    </source>
</evidence>
<dbReference type="PROSITE" id="PS50991">
    <property type="entry name" value="PYR_CT"/>
    <property type="match status" value="1"/>
</dbReference>
<dbReference type="Gene3D" id="2.40.50.100">
    <property type="match status" value="1"/>
</dbReference>
<dbReference type="GO" id="GO:0005737">
    <property type="term" value="C:cytoplasm"/>
    <property type="evidence" value="ECO:0007669"/>
    <property type="project" value="UniProtKB-SubCell"/>
</dbReference>
<comment type="subcellular location">
    <subcellularLocation>
        <location evidence="4">Cytoplasm</location>
    </subcellularLocation>
</comment>
<dbReference type="FunFam" id="3.20.20.70:FF:000033">
    <property type="entry name" value="Pyruvate carboxylase"/>
    <property type="match status" value="1"/>
</dbReference>
<feature type="binding site" evidence="22">
    <location>
        <position position="787"/>
    </location>
    <ligand>
        <name>Mn(2+)</name>
        <dbReference type="ChEBI" id="CHEBI:29035"/>
    </ligand>
</feature>
<dbReference type="PIRSF" id="PIRSF001594">
    <property type="entry name" value="Pyruv_carbox"/>
    <property type="match status" value="1"/>
</dbReference>
<evidence type="ECO:0000256" key="21">
    <source>
        <dbReference type="PIRSR" id="PIRSR001594-2"/>
    </source>
</evidence>
<dbReference type="InterPro" id="IPR013785">
    <property type="entry name" value="Aldolase_TIM"/>
</dbReference>
<dbReference type="Proteomes" id="UP001337655">
    <property type="component" value="Unassembled WGS sequence"/>
</dbReference>
<dbReference type="GO" id="GO:0004736">
    <property type="term" value="F:pyruvate carboxylase activity"/>
    <property type="evidence" value="ECO:0007669"/>
    <property type="project" value="UniProtKB-EC"/>
</dbReference>
<feature type="compositionally biased region" description="Basic and acidic residues" evidence="24">
    <location>
        <begin position="1"/>
        <end position="10"/>
    </location>
</feature>
<feature type="modified residue" description="N6-biotinyllysine" evidence="23">
    <location>
        <position position="1156"/>
    </location>
</feature>
<dbReference type="PROSITE" id="PS50979">
    <property type="entry name" value="BC"/>
    <property type="match status" value="1"/>
</dbReference>
<evidence type="ECO:0000256" key="24">
    <source>
        <dbReference type="SAM" id="MobiDB-lite"/>
    </source>
</evidence>
<dbReference type="Pfam" id="PF02785">
    <property type="entry name" value="Biotin_carb_C"/>
    <property type="match status" value="1"/>
</dbReference>
<evidence type="ECO:0000256" key="13">
    <source>
        <dbReference type="ARBA" id="ARBA00022840"/>
    </source>
</evidence>
<evidence type="ECO:0000256" key="8">
    <source>
        <dbReference type="ARBA" id="ARBA00022490"/>
    </source>
</evidence>
<feature type="binding site" evidence="21">
    <location>
        <position position="158"/>
    </location>
    <ligand>
        <name>ATP</name>
        <dbReference type="ChEBI" id="CHEBI:30616"/>
    </ligand>
</feature>
<dbReference type="Pfam" id="PF00682">
    <property type="entry name" value="HMGL-like"/>
    <property type="match status" value="1"/>
</dbReference>
<keyword evidence="10 22" id="KW-0479">Metal-binding</keyword>
<feature type="binding site" evidence="21">
    <location>
        <position position="242"/>
    </location>
    <ligand>
        <name>ATP</name>
        <dbReference type="ChEBI" id="CHEBI:30616"/>
    </ligand>
</feature>
<dbReference type="CDD" id="cd07937">
    <property type="entry name" value="DRE_TIM_PC_TC_5S"/>
    <property type="match status" value="1"/>
</dbReference>
<gene>
    <name evidence="29" type="primary">PYC1</name>
    <name evidence="29" type="ORF">LTR77_002294</name>
</gene>
<dbReference type="PROSITE" id="PS00867">
    <property type="entry name" value="CPSASE_2"/>
    <property type="match status" value="1"/>
</dbReference>
<dbReference type="GO" id="GO:0046872">
    <property type="term" value="F:metal ion binding"/>
    <property type="evidence" value="ECO:0007669"/>
    <property type="project" value="UniProtKB-KW"/>
</dbReference>
<dbReference type="EC" id="6.4.1.1" evidence="6 19"/>
<comment type="cofactor">
    <cofactor evidence="2 19">
        <name>biotin</name>
        <dbReference type="ChEBI" id="CHEBI:57586"/>
    </cofactor>
</comment>
<dbReference type="SUPFAM" id="SSF51230">
    <property type="entry name" value="Single hybrid motif"/>
    <property type="match status" value="1"/>
</dbReference>
<dbReference type="PANTHER" id="PTHR43778:SF2">
    <property type="entry name" value="PYRUVATE CARBOXYLASE, MITOCHONDRIAL"/>
    <property type="match status" value="1"/>
</dbReference>
<reference evidence="29 30" key="1">
    <citation type="submission" date="2023-08" db="EMBL/GenBank/DDBJ databases">
        <title>Black Yeasts Isolated from many extreme environments.</title>
        <authorList>
            <person name="Coleine C."/>
            <person name="Stajich J.E."/>
            <person name="Selbmann L."/>
        </authorList>
    </citation>
    <scope>NUCLEOTIDE SEQUENCE [LARGE SCALE GENOMIC DNA]</scope>
    <source>
        <strain evidence="29 30">CCFEE 5935</strain>
    </source>
</reference>
<keyword evidence="15" id="KW-0511">Multifunctional enzyme</keyword>
<evidence type="ECO:0000259" key="28">
    <source>
        <dbReference type="PROSITE" id="PS50991"/>
    </source>
</evidence>
<dbReference type="AlphaFoldDB" id="A0AAV9PJ40"/>
<dbReference type="EMBL" id="JAVRRT010000003">
    <property type="protein sequence ID" value="KAK5173613.1"/>
    <property type="molecule type" value="Genomic_DNA"/>
</dbReference>
<feature type="binding site" evidence="22">
    <location>
        <position position="785"/>
    </location>
    <ligand>
        <name>Mn(2+)</name>
        <dbReference type="ChEBI" id="CHEBI:29035"/>
    </ligand>
</feature>
<dbReference type="SUPFAM" id="SSF51569">
    <property type="entry name" value="Aldolase"/>
    <property type="match status" value="1"/>
</dbReference>
<dbReference type="GO" id="GO:0005524">
    <property type="term" value="F:ATP binding"/>
    <property type="evidence" value="ECO:0007669"/>
    <property type="project" value="UniProtKB-UniRule"/>
</dbReference>
<dbReference type="PROSITE" id="PS00188">
    <property type="entry name" value="BIOTIN"/>
    <property type="match status" value="1"/>
</dbReference>
<keyword evidence="7" id="KW-0312">Gluconeogenesis</keyword>
<evidence type="ECO:0000256" key="14">
    <source>
        <dbReference type="ARBA" id="ARBA00023267"/>
    </source>
</evidence>
<evidence type="ECO:0000256" key="17">
    <source>
        <dbReference type="ARBA" id="ARBA00049382"/>
    </source>
</evidence>
<dbReference type="InterPro" id="IPR001882">
    <property type="entry name" value="Biotin_BS"/>
</dbReference>
<name>A0AAV9PJ40_9PEZI</name>
<comment type="function">
    <text evidence="3">Pyruvate carboxylase catalyzes a 2-step reaction, involving the ATP-dependent carboxylation of the covalently attached biotin in the first step and the transfer of the carboxyl group to pyruvate in the second.</text>
</comment>
<keyword evidence="9 19" id="KW-0436">Ligase</keyword>
<dbReference type="PROSITE" id="PS00866">
    <property type="entry name" value="CPSASE_1"/>
    <property type="match status" value="1"/>
</dbReference>
<proteinExistence type="predicted"/>
<evidence type="ECO:0000256" key="20">
    <source>
        <dbReference type="PIRSR" id="PIRSR001594-1"/>
    </source>
</evidence>
<evidence type="ECO:0000256" key="10">
    <source>
        <dbReference type="ARBA" id="ARBA00022723"/>
    </source>
</evidence>
<organism evidence="29 30">
    <name type="scientific">Saxophila tyrrhenica</name>
    <dbReference type="NCBI Taxonomy" id="1690608"/>
    <lineage>
        <taxon>Eukaryota</taxon>
        <taxon>Fungi</taxon>
        <taxon>Dikarya</taxon>
        <taxon>Ascomycota</taxon>
        <taxon>Pezizomycotina</taxon>
        <taxon>Dothideomycetes</taxon>
        <taxon>Dothideomycetidae</taxon>
        <taxon>Mycosphaerellales</taxon>
        <taxon>Extremaceae</taxon>
        <taxon>Saxophila</taxon>
    </lineage>
</organism>
<evidence type="ECO:0000256" key="22">
    <source>
        <dbReference type="PIRSR" id="PIRSR001594-3"/>
    </source>
</evidence>
<dbReference type="SMART" id="SM00878">
    <property type="entry name" value="Biotin_carb_C"/>
    <property type="match status" value="1"/>
</dbReference>
<dbReference type="InterPro" id="IPR005482">
    <property type="entry name" value="Biotin_COase_C"/>
</dbReference>
<dbReference type="InterPro" id="IPR005930">
    <property type="entry name" value="Pyruv_COase"/>
</dbReference>
<dbReference type="Pfam" id="PF02786">
    <property type="entry name" value="CPSase_L_D2"/>
    <property type="match status" value="1"/>
</dbReference>
<feature type="binding site" evidence="22">
    <location>
        <position position="587"/>
    </location>
    <ligand>
        <name>Mn(2+)</name>
        <dbReference type="ChEBI" id="CHEBI:29035"/>
    </ligand>
</feature>
<feature type="active site" evidence="20">
    <location>
        <position position="334"/>
    </location>
</feature>
<dbReference type="InterPro" id="IPR005479">
    <property type="entry name" value="CPAse_ATP-bd"/>
</dbReference>
<feature type="region of interest" description="Disordered" evidence="24">
    <location>
        <begin position="1"/>
        <end position="27"/>
    </location>
</feature>
<sequence length="1191" mass="131346">MSVLAERPEGDYGTSDPDGETHHGKNTVHQRLRANSSIMQLKKILVANRGEIPIRIFRTAHELSLQTVAVFSYEDRLSMHRQKADEAYVIGKRGQFTPVGAYLAGDEIIRIAKEHDVQLIHPGYGFLSENYEFAKAVEDAGLIWVGPSPKTINDLGDKVSARELAFKANIPTVPGTPGPVARYEAAKDFTDEHGFPIIIKAAFGGGGRGMRVVWKQEDLKDSFERATSEAKSAFGNETVFIERFLYRPKHIEVQLLGDSHGNVVHLFERDCSVQRRHQKVVEMGPAKDLNPETRDNILNDAVKLAKQANYRNAGTAEFLVDQEGRYYFIEINPRIQVEHTVTEEITGIDIVAAQIQIAAGASLQQLGLTQDRISTRGFAIQCRITTEDPAQNFSPDSGKIEVYRSAGGNGVRLDGGNGFAGAIITPHYDSMLVKCTCHGSTYEIVRRKMLRALVEFRIRGVKTNIPFLTSLLSNPTFIEGTCWTTFIDDTPSLFSLIGSQNRAQKLLMYLGDIAVNGSQIKGQIGESKFKGDIVKPVLKDEKGNNLNVSEPCKTGWRNILVDQGPEAFAKAVRKNKGCLLMDTTWRDAHQSLLATRVRTVDICEIAQETSHALSNAWALECWGGATFDVAMRFLYEDPWDRLRKMRKLVPNIPFQMLLRGANGVAYSSLPDNAIFHFCEQAKKNGMDIFRVFDALNDVEQLEVGMKAVLKAGGVAEGALCYSGDMLNPNKKYNYDYYMDLVDKIVGMGAHILGIKDMAGVLKPKAATMLVGGIRKKYPDLPIHVHTHDSAGTGVASMVACAQAGADAVDAATDSMSGTTSQPSIGAILASLEGTEHDPGLNSTHVRALDQYWAQVRMMYSPFEAWLTGPDPEVYEHEIPGGQLTNLIFQAAQQGLGSQWAQTKKAYEDANRILGDIVKVTPTSKVVGDLAQFMVSNGLTYQETIDKAEELDFPSSVLEFFEGLMGQPYGGFPEPLRTRALRDRRKMDKRPGLYLDPINFDDVRKKLKEQYGGCSETDVASYVMYSKVFEDYREFCSKYGDLSVLPTRYFLNKPEVGEEFSVELEKGKVLILKLLAVGPLSTQTGQREVFFELNGEMRSVAVDDQHAAIETVSRPKADANDSNQVGAPMSGVVIEVRVKQDAEVSKGDPIAILSAMKMEMVISAPHSGKVGDLGVKSGDSVDSQDLICKIVK</sequence>
<dbReference type="PROSITE" id="PS50975">
    <property type="entry name" value="ATP_GRASP"/>
    <property type="match status" value="1"/>
</dbReference>
<dbReference type="InterPro" id="IPR055268">
    <property type="entry name" value="PCB-like"/>
</dbReference>
<dbReference type="InterPro" id="IPR011761">
    <property type="entry name" value="ATP-grasp"/>
</dbReference>
<evidence type="ECO:0000259" key="27">
    <source>
        <dbReference type="PROSITE" id="PS50979"/>
    </source>
</evidence>
<dbReference type="PROSITE" id="PS50968">
    <property type="entry name" value="BIOTINYL_LIPOYL"/>
    <property type="match status" value="1"/>
</dbReference>
<evidence type="ECO:0000256" key="6">
    <source>
        <dbReference type="ARBA" id="ARBA00013057"/>
    </source>
</evidence>
<evidence type="ECO:0000256" key="23">
    <source>
        <dbReference type="PIRSR" id="PIRSR001594-4"/>
    </source>
</evidence>
<evidence type="ECO:0000256" key="5">
    <source>
        <dbReference type="ARBA" id="ARBA00004742"/>
    </source>
</evidence>
<keyword evidence="30" id="KW-1185">Reference proteome</keyword>
<dbReference type="FunFam" id="3.10.600.10:FF:000002">
    <property type="entry name" value="Pyruvate carboxylase"/>
    <property type="match status" value="1"/>
</dbReference>
<dbReference type="InterPro" id="IPR003379">
    <property type="entry name" value="Carboxylase_cons_dom"/>
</dbReference>
<comment type="pathway">
    <text evidence="5">Carbohydrate biosynthesis; gluconeogenesis.</text>
</comment>
<evidence type="ECO:0000256" key="7">
    <source>
        <dbReference type="ARBA" id="ARBA00022432"/>
    </source>
</evidence>
<keyword evidence="8" id="KW-0963">Cytoplasm</keyword>
<keyword evidence="11 19" id="KW-0547">Nucleotide-binding</keyword>
<dbReference type="Gene3D" id="3.30.470.20">
    <property type="entry name" value="ATP-grasp fold, B domain"/>
    <property type="match status" value="1"/>
</dbReference>
<evidence type="ECO:0000256" key="19">
    <source>
        <dbReference type="PIRNR" id="PIRNR001594"/>
    </source>
</evidence>
<feature type="domain" description="ATP-grasp" evidence="26">
    <location>
        <begin position="162"/>
        <end position="359"/>
    </location>
</feature>
<dbReference type="Gene3D" id="3.10.600.10">
    <property type="entry name" value="pyruvate carboxylase f1077a mutant domain"/>
    <property type="match status" value="1"/>
</dbReference>
<evidence type="ECO:0000313" key="30">
    <source>
        <dbReference type="Proteomes" id="UP001337655"/>
    </source>
</evidence>
<feature type="binding site" evidence="21">
    <location>
        <position position="659"/>
    </location>
    <ligand>
        <name>substrate</name>
    </ligand>
</feature>
<dbReference type="GeneID" id="89923641"/>
<dbReference type="InterPro" id="IPR005481">
    <property type="entry name" value="BC-like_N"/>
</dbReference>
<dbReference type="SUPFAM" id="SSF52440">
    <property type="entry name" value="PreATP-grasp domain"/>
    <property type="match status" value="1"/>
</dbReference>
<dbReference type="PANTHER" id="PTHR43778">
    <property type="entry name" value="PYRUVATE CARBOXYLASE"/>
    <property type="match status" value="1"/>
</dbReference>
<evidence type="ECO:0000256" key="2">
    <source>
        <dbReference type="ARBA" id="ARBA00001953"/>
    </source>
</evidence>
<dbReference type="SUPFAM" id="SSF89000">
    <property type="entry name" value="post-HMGL domain-like"/>
    <property type="match status" value="1"/>
</dbReference>
<keyword evidence="12" id="KW-0862">Zinc</keyword>
<dbReference type="FunFam" id="3.40.50.20:FF:000010">
    <property type="entry name" value="Propionyl-CoA carboxylase subunit alpha"/>
    <property type="match status" value="1"/>
</dbReference>
<dbReference type="SUPFAM" id="SSF56059">
    <property type="entry name" value="Glutathione synthetase ATP-binding domain-like"/>
    <property type="match status" value="1"/>
</dbReference>
<comment type="caution">
    <text evidence="29">The sequence shown here is derived from an EMBL/GenBank/DDBJ whole genome shotgun (WGS) entry which is preliminary data.</text>
</comment>
<dbReference type="GO" id="GO:0006094">
    <property type="term" value="P:gluconeogenesis"/>
    <property type="evidence" value="ECO:0007669"/>
    <property type="project" value="UniProtKB-KW"/>
</dbReference>
<dbReference type="Pfam" id="PF02436">
    <property type="entry name" value="PYC_OADA"/>
    <property type="match status" value="1"/>
</dbReference>
<dbReference type="InterPro" id="IPR011764">
    <property type="entry name" value="Biotin_carboxylation_dom"/>
</dbReference>
<protein>
    <recommendedName>
        <fullName evidence="18 19">Pyruvate carboxylase</fullName>
        <ecNumber evidence="6 19">6.4.1.1</ecNumber>
    </recommendedName>
</protein>
<dbReference type="FunFam" id="3.30.470.20:FF:000012">
    <property type="entry name" value="Pyruvate carboxylase"/>
    <property type="match status" value="1"/>
</dbReference>
<dbReference type="InterPro" id="IPR000089">
    <property type="entry name" value="Biotin_lipoyl"/>
</dbReference>
<comment type="catalytic activity">
    <reaction evidence="17 19">
        <text>hydrogencarbonate + pyruvate + ATP = oxaloacetate + ADP + phosphate + H(+)</text>
        <dbReference type="Rhea" id="RHEA:20844"/>
        <dbReference type="ChEBI" id="CHEBI:15361"/>
        <dbReference type="ChEBI" id="CHEBI:15378"/>
        <dbReference type="ChEBI" id="CHEBI:16452"/>
        <dbReference type="ChEBI" id="CHEBI:17544"/>
        <dbReference type="ChEBI" id="CHEBI:30616"/>
        <dbReference type="ChEBI" id="CHEBI:43474"/>
        <dbReference type="ChEBI" id="CHEBI:456216"/>
        <dbReference type="EC" id="6.4.1.1"/>
    </reaction>
</comment>
<evidence type="ECO:0000256" key="1">
    <source>
        <dbReference type="ARBA" id="ARBA00001947"/>
    </source>
</evidence>
<evidence type="ECO:0000256" key="11">
    <source>
        <dbReference type="ARBA" id="ARBA00022741"/>
    </source>
</evidence>